<proteinExistence type="predicted"/>
<evidence type="ECO:0000313" key="1">
    <source>
        <dbReference type="EMBL" id="NKY19483.1"/>
    </source>
</evidence>
<reference evidence="1 2" key="1">
    <citation type="submission" date="2020-04" db="EMBL/GenBank/DDBJ databases">
        <title>MicrobeNet Type strains.</title>
        <authorList>
            <person name="Nicholson A.C."/>
        </authorList>
    </citation>
    <scope>NUCLEOTIDE SEQUENCE [LARGE SCALE GENOMIC DNA]</scope>
    <source>
        <strain evidence="1 2">DSM 44113</strain>
    </source>
</reference>
<sequence length="250" mass="26725">MATATKQKRPSNEDVVKGGVAQAADELRSLAAADDAKGIREWLDGLAQQNSTQSKYLWKPFKLELRKRLGIDYEAVSNRAWARFEEDRARAAAELATKAAAAPIVRLYTAGLVAENAEGETIAGWAICAEDPSIRAYGTINQERQKSFNPEDEHSADFVAAIKAVACAMDAVDYIGVDGALRAEILTSNPHLDAGSLVAFGTKNGVAVTVDVITEEDNPALAIIEEETGEKPTKELIPAELVVDEGGAEA</sequence>
<organism evidence="1 2">
    <name type="scientific">Tsukamurella spumae</name>
    <dbReference type="NCBI Taxonomy" id="44753"/>
    <lineage>
        <taxon>Bacteria</taxon>
        <taxon>Bacillati</taxon>
        <taxon>Actinomycetota</taxon>
        <taxon>Actinomycetes</taxon>
        <taxon>Mycobacteriales</taxon>
        <taxon>Tsukamurellaceae</taxon>
        <taxon>Tsukamurella</taxon>
    </lineage>
</organism>
<protein>
    <submittedName>
        <fullName evidence="1">Uncharacterized protein</fullName>
    </submittedName>
</protein>
<name>A0A846X2V0_9ACTN</name>
<comment type="caution">
    <text evidence="1">The sequence shown here is derived from an EMBL/GenBank/DDBJ whole genome shotgun (WGS) entry which is preliminary data.</text>
</comment>
<gene>
    <name evidence="1" type="ORF">HF999_14040</name>
</gene>
<dbReference type="RefSeq" id="WP_168546478.1">
    <property type="nucleotide sequence ID" value="NZ_BAAAKS010000019.1"/>
</dbReference>
<dbReference type="AlphaFoldDB" id="A0A846X2V0"/>
<accession>A0A846X2V0</accession>
<dbReference type="EMBL" id="JAAXOQ010000018">
    <property type="protein sequence ID" value="NKY19483.1"/>
    <property type="molecule type" value="Genomic_DNA"/>
</dbReference>
<evidence type="ECO:0000313" key="2">
    <source>
        <dbReference type="Proteomes" id="UP000582646"/>
    </source>
</evidence>
<keyword evidence="2" id="KW-1185">Reference proteome</keyword>
<dbReference type="Proteomes" id="UP000582646">
    <property type="component" value="Unassembled WGS sequence"/>
</dbReference>